<dbReference type="SUPFAM" id="SSF63829">
    <property type="entry name" value="Calcium-dependent phosphotriesterase"/>
    <property type="match status" value="1"/>
</dbReference>
<dbReference type="Proteomes" id="UP000001822">
    <property type="component" value="Chromosome"/>
</dbReference>
<sequence>MKSAFKNKKQLFIINKTSTSIIMKKYLSVLSIVLIFGCTQTQQQKKNVDVTATLKWQTDTVLKVPESVIYNPEDKFIYVSNINGKADSTDGNGFISRLNLDGKISELEWVKGLDAPKGMGIYKGKLYVTDIHKLVIIDIATASIEKSIVIDSAEFLNDVTIDAKGDVYFTDSGAKRIHLYKDGTVTLWTKDPLLIMPNGILALENSLRIIDMGTGLFYDADYSTKKLTGVADTIPGGDGVMQISKNEYIISCWPGEVYYVNEAAVKKILDTKAAKLNAADAWYIDGENLLVVPTFYGNSVMAYTITKE</sequence>
<accession>A0A6N4SWY5</accession>
<name>A0A6N4SWY5_CYTH3</name>
<dbReference type="AlphaFoldDB" id="A0A6N4SWY5"/>
<keyword evidence="2" id="KW-1185">Reference proteome</keyword>
<evidence type="ECO:0000313" key="1">
    <source>
        <dbReference type="EMBL" id="ABG60811.1"/>
    </source>
</evidence>
<evidence type="ECO:0008006" key="3">
    <source>
        <dbReference type="Google" id="ProtNLM"/>
    </source>
</evidence>
<dbReference type="InterPro" id="IPR011042">
    <property type="entry name" value="6-blade_b-propeller_TolB-like"/>
</dbReference>
<dbReference type="KEGG" id="chu:CHU_3578"/>
<reference evidence="1 2" key="1">
    <citation type="journal article" date="2007" name="Appl. Environ. Microbiol.">
        <title>Genome sequence of the cellulolytic gliding bacterium Cytophaga hutchinsonii.</title>
        <authorList>
            <person name="Xie G."/>
            <person name="Bruce D.C."/>
            <person name="Challacombe J.F."/>
            <person name="Chertkov O."/>
            <person name="Detter J.C."/>
            <person name="Gilna P."/>
            <person name="Han C.S."/>
            <person name="Lucas S."/>
            <person name="Misra M."/>
            <person name="Myers G.L."/>
            <person name="Richardson P."/>
            <person name="Tapia R."/>
            <person name="Thayer N."/>
            <person name="Thompson L.S."/>
            <person name="Brettin T.S."/>
            <person name="Henrissat B."/>
            <person name="Wilson D.B."/>
            <person name="McBride M.J."/>
        </authorList>
    </citation>
    <scope>NUCLEOTIDE SEQUENCE [LARGE SCALE GENOMIC DNA]</scope>
    <source>
        <strain evidence="2">ATCC 33406 / DSM 1761 / CIP 103989 / NBRC 15051 / NCIMB 9469 / D465</strain>
    </source>
</reference>
<dbReference type="EMBL" id="CP000383">
    <property type="protein sequence ID" value="ABG60811.1"/>
    <property type="molecule type" value="Genomic_DNA"/>
</dbReference>
<dbReference type="Gene3D" id="2.120.10.30">
    <property type="entry name" value="TolB, C-terminal domain"/>
    <property type="match status" value="1"/>
</dbReference>
<proteinExistence type="predicted"/>
<organism evidence="1 2">
    <name type="scientific">Cytophaga hutchinsonii (strain ATCC 33406 / DSM 1761 / CIP 103989 / NBRC 15051 / NCIMB 9469 / D465)</name>
    <dbReference type="NCBI Taxonomy" id="269798"/>
    <lineage>
        <taxon>Bacteria</taxon>
        <taxon>Pseudomonadati</taxon>
        <taxon>Bacteroidota</taxon>
        <taxon>Cytophagia</taxon>
        <taxon>Cytophagales</taxon>
        <taxon>Cytophagaceae</taxon>
        <taxon>Cytophaga</taxon>
    </lineage>
</organism>
<protein>
    <recommendedName>
        <fullName evidence="3">Periplasmic ATP/GTP-binding protein</fullName>
    </recommendedName>
</protein>
<gene>
    <name evidence="1" type="ordered locus">CHU_3578</name>
</gene>
<evidence type="ECO:0000313" key="2">
    <source>
        <dbReference type="Proteomes" id="UP000001822"/>
    </source>
</evidence>